<evidence type="ECO:0008006" key="8">
    <source>
        <dbReference type="Google" id="ProtNLM"/>
    </source>
</evidence>
<reference evidence="6" key="1">
    <citation type="submission" date="2022-06" db="EMBL/GenBank/DDBJ databases">
        <authorList>
            <person name="Berger JAMES D."/>
            <person name="Berger JAMES D."/>
        </authorList>
    </citation>
    <scope>NUCLEOTIDE SEQUENCE [LARGE SCALE GENOMIC DNA]</scope>
</reference>
<dbReference type="PANTHER" id="PTHR16148:SF14">
    <property type="entry name" value="MYND-TYPE DOMAIN-CONTAINING PROTEIN"/>
    <property type="match status" value="1"/>
</dbReference>
<feature type="compositionally biased region" description="Low complexity" evidence="3">
    <location>
        <begin position="2220"/>
        <end position="2230"/>
    </location>
</feature>
<feature type="region of interest" description="Disordered" evidence="3">
    <location>
        <begin position="381"/>
        <end position="505"/>
    </location>
</feature>
<feature type="region of interest" description="Disordered" evidence="3">
    <location>
        <begin position="1795"/>
        <end position="1877"/>
    </location>
</feature>
<dbReference type="InterPro" id="IPR011993">
    <property type="entry name" value="PH-like_dom_sf"/>
</dbReference>
<feature type="compositionally biased region" description="Low complexity" evidence="3">
    <location>
        <begin position="488"/>
        <end position="503"/>
    </location>
</feature>
<feature type="compositionally biased region" description="Polar residues" evidence="3">
    <location>
        <begin position="451"/>
        <end position="461"/>
    </location>
</feature>
<keyword evidence="6" id="KW-1185">Reference proteome</keyword>
<feature type="compositionally biased region" description="Low complexity" evidence="3">
    <location>
        <begin position="384"/>
        <end position="411"/>
    </location>
</feature>
<dbReference type="Gene3D" id="1.10.840.10">
    <property type="entry name" value="Ras guanine-nucleotide exchange factors catalytic domain"/>
    <property type="match status" value="1"/>
</dbReference>
<feature type="compositionally biased region" description="Basic and acidic residues" evidence="3">
    <location>
        <begin position="473"/>
        <end position="487"/>
    </location>
</feature>
<dbReference type="GO" id="GO:0005730">
    <property type="term" value="C:nucleolus"/>
    <property type="evidence" value="ECO:0007669"/>
    <property type="project" value="TreeGrafter"/>
</dbReference>
<feature type="region of interest" description="Disordered" evidence="3">
    <location>
        <begin position="2255"/>
        <end position="2286"/>
    </location>
</feature>
<dbReference type="SUPFAM" id="SSF48366">
    <property type="entry name" value="Ras GEF"/>
    <property type="match status" value="1"/>
</dbReference>
<dbReference type="InterPro" id="IPR023578">
    <property type="entry name" value="Ras_GEF_dom_sf"/>
</dbReference>
<dbReference type="WBParaSite" id="TREG1_68310.1">
    <property type="protein sequence ID" value="TREG1_68310.1"/>
    <property type="gene ID" value="TREG1_68310"/>
</dbReference>
<feature type="region of interest" description="Disordered" evidence="3">
    <location>
        <begin position="2081"/>
        <end position="2107"/>
    </location>
</feature>
<feature type="region of interest" description="Disordered" evidence="3">
    <location>
        <begin position="1236"/>
        <end position="1265"/>
    </location>
</feature>
<dbReference type="PROSITE" id="PS50009">
    <property type="entry name" value="RASGEF_CAT"/>
    <property type="match status" value="1"/>
</dbReference>
<protein>
    <recommendedName>
        <fullName evidence="8">Ras-GEF domain-containing protein</fullName>
    </recommendedName>
</protein>
<feature type="compositionally biased region" description="Low complexity" evidence="3">
    <location>
        <begin position="1105"/>
        <end position="1125"/>
    </location>
</feature>
<dbReference type="InterPro" id="IPR036964">
    <property type="entry name" value="RASGEF_cat_dom_sf"/>
</dbReference>
<dbReference type="GO" id="GO:0007264">
    <property type="term" value="P:small GTPase-mediated signal transduction"/>
    <property type="evidence" value="ECO:0007669"/>
    <property type="project" value="InterPro"/>
</dbReference>
<proteinExistence type="predicted"/>
<feature type="compositionally biased region" description="Polar residues" evidence="3">
    <location>
        <begin position="1611"/>
        <end position="1635"/>
    </location>
</feature>
<dbReference type="PROSITE" id="PS50212">
    <property type="entry name" value="RASGEF_NTER"/>
    <property type="match status" value="1"/>
</dbReference>
<evidence type="ECO:0000313" key="6">
    <source>
        <dbReference type="Proteomes" id="UP000050795"/>
    </source>
</evidence>
<feature type="compositionally biased region" description="Low complexity" evidence="3">
    <location>
        <begin position="1394"/>
        <end position="1403"/>
    </location>
</feature>
<feature type="region of interest" description="Disordered" evidence="3">
    <location>
        <begin position="1609"/>
        <end position="1641"/>
    </location>
</feature>
<feature type="compositionally biased region" description="Polar residues" evidence="3">
    <location>
        <begin position="1445"/>
        <end position="1474"/>
    </location>
</feature>
<dbReference type="InterPro" id="IPR001895">
    <property type="entry name" value="RASGEF_cat_dom"/>
</dbReference>
<dbReference type="Gene3D" id="1.20.870.10">
    <property type="entry name" value="Son of sevenless (SoS) protein Chain: S domain 1"/>
    <property type="match status" value="2"/>
</dbReference>
<dbReference type="Pfam" id="PF00617">
    <property type="entry name" value="RasGEF"/>
    <property type="match status" value="1"/>
</dbReference>
<reference evidence="7" key="2">
    <citation type="submission" date="2023-11" db="UniProtKB">
        <authorList>
            <consortium name="WormBaseParasite"/>
        </authorList>
    </citation>
    <scope>IDENTIFICATION</scope>
</reference>
<dbReference type="GO" id="GO:0005654">
    <property type="term" value="C:nucleoplasm"/>
    <property type="evidence" value="ECO:0007669"/>
    <property type="project" value="TreeGrafter"/>
</dbReference>
<feature type="compositionally biased region" description="Low complexity" evidence="3">
    <location>
        <begin position="2081"/>
        <end position="2091"/>
    </location>
</feature>
<feature type="compositionally biased region" description="Low complexity" evidence="3">
    <location>
        <begin position="1338"/>
        <end position="1363"/>
    </location>
</feature>
<dbReference type="SUPFAM" id="SSF50729">
    <property type="entry name" value="PH domain-like"/>
    <property type="match status" value="1"/>
</dbReference>
<feature type="compositionally biased region" description="Polar residues" evidence="3">
    <location>
        <begin position="619"/>
        <end position="639"/>
    </location>
</feature>
<feature type="compositionally biased region" description="Polar residues" evidence="3">
    <location>
        <begin position="1404"/>
        <end position="1437"/>
    </location>
</feature>
<evidence type="ECO:0000259" key="4">
    <source>
        <dbReference type="PROSITE" id="PS50009"/>
    </source>
</evidence>
<feature type="compositionally biased region" description="Polar residues" evidence="3">
    <location>
        <begin position="2257"/>
        <end position="2271"/>
    </location>
</feature>
<accession>A0AA85KC90</accession>
<feature type="region of interest" description="Disordered" evidence="3">
    <location>
        <begin position="1330"/>
        <end position="1376"/>
    </location>
</feature>
<feature type="region of interest" description="Disordered" evidence="3">
    <location>
        <begin position="1394"/>
        <end position="1474"/>
    </location>
</feature>
<dbReference type="PANTHER" id="PTHR16148">
    <property type="entry name" value="NF-KAPPA-B-REPRESSING FACTOR-RELATED"/>
    <property type="match status" value="1"/>
</dbReference>
<organism evidence="6 7">
    <name type="scientific">Trichobilharzia regenti</name>
    <name type="common">Nasal bird schistosome</name>
    <dbReference type="NCBI Taxonomy" id="157069"/>
    <lineage>
        <taxon>Eukaryota</taxon>
        <taxon>Metazoa</taxon>
        <taxon>Spiralia</taxon>
        <taxon>Lophotrochozoa</taxon>
        <taxon>Platyhelminthes</taxon>
        <taxon>Trematoda</taxon>
        <taxon>Digenea</taxon>
        <taxon>Strigeidida</taxon>
        <taxon>Schistosomatoidea</taxon>
        <taxon>Schistosomatidae</taxon>
        <taxon>Trichobilharzia</taxon>
    </lineage>
</organism>
<dbReference type="Proteomes" id="UP000050795">
    <property type="component" value="Unassembled WGS sequence"/>
</dbReference>
<dbReference type="GO" id="GO:0005085">
    <property type="term" value="F:guanyl-nucleotide exchange factor activity"/>
    <property type="evidence" value="ECO:0007669"/>
    <property type="project" value="UniProtKB-KW"/>
</dbReference>
<evidence type="ECO:0000259" key="5">
    <source>
        <dbReference type="PROSITE" id="PS50212"/>
    </source>
</evidence>
<name>A0AA85KC90_TRIRE</name>
<evidence type="ECO:0000256" key="1">
    <source>
        <dbReference type="ARBA" id="ARBA00022658"/>
    </source>
</evidence>
<feature type="domain" description="N-terminal Ras-GEF" evidence="5">
    <location>
        <begin position="1475"/>
        <end position="1606"/>
    </location>
</feature>
<evidence type="ECO:0000256" key="3">
    <source>
        <dbReference type="SAM" id="MobiDB-lite"/>
    </source>
</evidence>
<feature type="region of interest" description="Disordered" evidence="3">
    <location>
        <begin position="604"/>
        <end position="669"/>
    </location>
</feature>
<feature type="region of interest" description="Disordered" evidence="3">
    <location>
        <begin position="2176"/>
        <end position="2242"/>
    </location>
</feature>
<dbReference type="InterPro" id="IPR000651">
    <property type="entry name" value="Ras-like_Gua-exchang_fac_N"/>
</dbReference>
<feature type="compositionally biased region" description="Low complexity" evidence="3">
    <location>
        <begin position="1805"/>
        <end position="1868"/>
    </location>
</feature>
<sequence>MTSVISRHTSTVSLISQNSVQLEAGLLVQCLNRYKEHLECGCEKVLDSKFSKKGLGSTFLNHPNSPLTDDTTANDSAGGTGLEHITTSVVRKLDAGARESLGQHLIQLLATIVLPDPPQSISEVDGRLVGGLPGIPDKLMPTDSDMDNYRILAEKGRKKVLNLPFDKIFAALKEFSGRFNFNVCVYIVAIAEHVIGIFYNDNWSLEYYVQRNLTVDLSVILKQTTKHAKILNAAICYEDKALTENVIRASTVEKLFILYRDRVKPRRLETSNLFPQDYDKCVDELCSFLHTCLEQINLLIRVFREPIVSLTPPSYEQQSMCCNGTNEDTIQVLFGNILDVYNNMRILLDTIEAEDEDNYSPNISTNSKNSILSTAEMVKSVNASTTGRPVTTTTTTDNSSLTSVNSLSETSGTLDSPSMKQFSDNGNINVGNTKGDSNKSSLCTLPPTPIFRSTSPTSQTVIDHRHQHHHRLNNREEGHLNNNHDDNNNNNNNNNGHANNNSNKKTPRRLVGVCLIELAEDDSLHAFSQYASIVLDSKSRDSAWSLIEHENYLQELCQLSRSIIHTASLNNKYAASHFASSLPTTDLHSFTCSRCQHWDTYVGKPRRRSTSSSITSPIHNDSNTSSNSFSKDTMSTSVDSADRIELSSRFSSQRPHRRRSPNSSSSSDMNTSLCAAHCNYLVNATRYLLPRLILLPIFHFFYFHELIETLHRCAYDDEDRARLKEVLSMLSKTRNTLERDLAKHPWVALHLVRLISTGQLTNRYRSLYLNAVTGTSCPPSPVNYTAPPSPVGPSNQFNSNSHASCASVFNANCNSTTGNIFNYQNPNHHSVTTANTPTVTMASTTGTTTASMVGGINSTELPFMYNNTIQSKADEIEKLLSSKDKLSLPNNCRSAFGDFVMESRVYLRTESKKASSEHIAYLFTGLLLICKWQERRSTPLNPNSTQQSVLRVKHRIPLDLIHVTDLPPIVQPNLTRYVGHSGPMTPSLVGAAVLAATSANSYSHNSTTSINSHEDTQSIGLSGLFTSSLNGSISSHSSLASAGGSGIGFFPFLFELEYVDSNSCSPTSHKSNHSNSRHHHHYGYHGCPPKYSGKMNFNDEMGSAPVSSDGSSLLPSLSSPSSSNSTSEKANFNNLLSSGINVNHIWIFLRTPEEKADWIASLLSIQAYRLFLRYIRTLPRLEVSLRLPSPNVYRFSQPDSVNNIIFETSNPTLIPCYQTEDHSRGGQVNVSQNYSQPAQYPRHHHHHQQQQQQQHQSKEMREQSSLLQSLDIANNFNSSEPNCFNELSNFVYPPDNSTSVSNVEEGEDVEEDEEVDVGAVELIEPHTLTSGTAFGIVPPSTDLTTSSSSQPSPVTTMSSSLSSAVDKPDGGSLSEIRGKIDNTNIILTKLSNSDSSSTLTLTSHGSNDSSNVNRTLMNNSYHSHSNTIKSQCDYQSSHPPPAPSPIQQHSFQSSNNLPENVNMPSNRHLSSTSNYPPQIRMATLDKLIERLTYPTYFDTRLVNCFLFRIPDPEFSPEEWNIEPEYGQLESPAQHMLKRFRSGYKKRIQSRVIMFLSRWVRSARYYQNDFAPNPELRQKLLDFLSTIQARYLMSAVERIKQHLQYPPVSTHYPMTSSNDVTSTTTPLDTSGQNLETGDSVPVSPVDSNYSGKSCSVGSNISSTSTSRITLHNIHPYKLAEQVTLYEWELYRRIPFWEVESRDRTGDAVPNLNRSKSFSNRFRNWLVYSVLSESHPDDRICGIQRVIDLMLIMENMNNLQGSQEAKSALISAAVYRLRKSFQAIRRMRHYRETVDRLRREGVISPKSQRNSSSPASTSSSSLQTNSVTDHNVSGSHSNNIISNNVNSNNSNNNNNSGNTSGSGSSSSNNNPFSSFGLPFSTRASKSHERRIRVLEKQHASGELCHPCVPFIAAGVMTRLIHLDLRHPDTIVNKAGNVMINCWKHRQLAEIVERYLAFQRIPYTFSVDEEIREFLEHVDPLEMAGVSCEAEFERKMYQLSESYEPRESEPLSEPIIPEERRMTKEEIQAAQLLSNSSLKDRMTVPSVLQFTNLLNNTSYNNSNNHNNNNSKSSSLLSSSALLLTNPSRSSSASSNTNEHKNSLKKSGGHLSSSLIGIASETQERKYLRLPNPLSLSSNVTSSTIVSGAKHQHSMSDSHVISPAISPCHQATNSVIGVTTTTYSPGLSPPSTPQSINNCGHSPPPLPPRQRRQSCNCSKHVKASSSVSSSSVTSHRNPTPPPHSPNCTDACSCFPPPLPPKSTTSSNRPVTTTPVTPIHANHSRYSNDSSLHHSTCQSCTFNSEASKTHRSLPMETAPPLPPRMNTSNPASNSITEDIGGSSH</sequence>
<evidence type="ECO:0000256" key="2">
    <source>
        <dbReference type="PROSITE-ProRule" id="PRU00168"/>
    </source>
</evidence>
<feature type="domain" description="Ras-GEF" evidence="4">
    <location>
        <begin position="1673"/>
        <end position="2003"/>
    </location>
</feature>
<feature type="compositionally biased region" description="Polar residues" evidence="3">
    <location>
        <begin position="412"/>
        <end position="443"/>
    </location>
</feature>
<feature type="region of interest" description="Disordered" evidence="3">
    <location>
        <begin position="1098"/>
        <end position="1125"/>
    </location>
</feature>
<feature type="region of interest" description="Disordered" evidence="3">
    <location>
        <begin position="2298"/>
        <end position="2339"/>
    </location>
</feature>
<dbReference type="SMART" id="SM00147">
    <property type="entry name" value="RasGEF"/>
    <property type="match status" value="1"/>
</dbReference>
<keyword evidence="1 2" id="KW-0344">Guanine-nucleotide releasing factor</keyword>
<evidence type="ECO:0000313" key="7">
    <source>
        <dbReference type="WBParaSite" id="TREG1_68310.1"/>
    </source>
</evidence>
<feature type="compositionally biased region" description="Polar residues" evidence="3">
    <location>
        <begin position="2320"/>
        <end position="2339"/>
    </location>
</feature>
<dbReference type="Gene3D" id="2.30.29.30">
    <property type="entry name" value="Pleckstrin-homology domain (PH domain)/Phosphotyrosine-binding domain (PTB)"/>
    <property type="match status" value="1"/>
</dbReference>